<dbReference type="PANTHER" id="PTHR10657:SF4">
    <property type="entry name" value="PEPTIDYL-PROLYL CIS-TRANS ISOMERASE-RELATED"/>
    <property type="match status" value="1"/>
</dbReference>
<dbReference type="GO" id="GO:0005634">
    <property type="term" value="C:nucleus"/>
    <property type="evidence" value="ECO:0007669"/>
    <property type="project" value="TreeGrafter"/>
</dbReference>
<organism evidence="9 10">
    <name type="scientific">Aspergillus tanneri</name>
    <dbReference type="NCBI Taxonomy" id="1220188"/>
    <lineage>
        <taxon>Eukaryota</taxon>
        <taxon>Fungi</taxon>
        <taxon>Dikarya</taxon>
        <taxon>Ascomycota</taxon>
        <taxon>Pezizomycotina</taxon>
        <taxon>Eurotiomycetes</taxon>
        <taxon>Eurotiomycetidae</taxon>
        <taxon>Eurotiales</taxon>
        <taxon>Aspergillaceae</taxon>
        <taxon>Aspergillus</taxon>
        <taxon>Aspergillus subgen. Circumdati</taxon>
    </lineage>
</organism>
<accession>A0A5M9N559</accession>
<feature type="region of interest" description="Disordered" evidence="6">
    <location>
        <begin position="374"/>
        <end position="400"/>
    </location>
</feature>
<comment type="catalytic activity">
    <reaction evidence="1">
        <text>[protein]-peptidylproline (omega=180) = [protein]-peptidylproline (omega=0)</text>
        <dbReference type="Rhea" id="RHEA:16237"/>
        <dbReference type="Rhea" id="RHEA-COMP:10747"/>
        <dbReference type="Rhea" id="RHEA-COMP:10748"/>
        <dbReference type="ChEBI" id="CHEBI:83833"/>
        <dbReference type="ChEBI" id="CHEBI:83834"/>
        <dbReference type="EC" id="5.2.1.8"/>
    </reaction>
</comment>
<dbReference type="Proteomes" id="UP000324241">
    <property type="component" value="Unassembled WGS sequence"/>
</dbReference>
<sequence>MVETGLPAGWEVRHSNSKNLPYYFNSSTKESRWEPPAGTDTETLKVYMANYHSGPAGRPDGLGNGEGKIRCSHLLIKHRDSRRPSSWREAEITRSKEEAIETLRGHEERIKSGETTLGDIAMSESDCSSARKRGDLGFFGRGEMQKEFEDAAFALQPGQVSGIVETASGVHLIERHRYKAMCPSTDTSIAYLHSKSVQRLLDWPSNYVANSPTLAPPAKIPAEVLSFTVDQRAYNAYTRQFKTAVDTYLQGDYQLFLDSKVGMENLIAKSNIGHMEHRMWEYFWYRVFIPENAKWEAHLRDLALPSWESIVSEMYKAIVQRVEGADRLTRKLCAGRKTSGLHWDDKSGHNLMAELEYQEKNGGVSTTNLYSASSKSQEVVASGPGSGSKKPEKETSEPDKWEQEIPVMLEIKYTVQRIIDPINLDVVRDERRQRRMQELRQLLREEGLKITFEHNGLLVVSRIIGDRLQDKVDYVLAET</sequence>
<dbReference type="OrthoDB" id="2530521at2759"/>
<dbReference type="InterPro" id="IPR000297">
    <property type="entry name" value="PPIase_PpiC"/>
</dbReference>
<evidence type="ECO:0000256" key="5">
    <source>
        <dbReference type="PROSITE-ProRule" id="PRU00278"/>
    </source>
</evidence>
<dbReference type="FunFam" id="3.10.50.40:FF:000026">
    <property type="entry name" value="Peptidyl-prolyl cis-trans isomerase"/>
    <property type="match status" value="1"/>
</dbReference>
<dbReference type="AlphaFoldDB" id="A0A5M9N559"/>
<evidence type="ECO:0000256" key="1">
    <source>
        <dbReference type="ARBA" id="ARBA00000971"/>
    </source>
</evidence>
<evidence type="ECO:0000313" key="10">
    <source>
        <dbReference type="Proteomes" id="UP000324241"/>
    </source>
</evidence>
<dbReference type="PROSITE" id="PS01159">
    <property type="entry name" value="WW_DOMAIN_1"/>
    <property type="match status" value="1"/>
</dbReference>
<dbReference type="VEuPathDB" id="FungiDB:EYZ11_007090"/>
<dbReference type="EMBL" id="QUQM01000002">
    <property type="protein sequence ID" value="KAA8652383.1"/>
    <property type="molecule type" value="Genomic_DNA"/>
</dbReference>
<dbReference type="CDD" id="cd00201">
    <property type="entry name" value="WW"/>
    <property type="match status" value="1"/>
</dbReference>
<comment type="caution">
    <text evidence="9">The sequence shown here is derived from an EMBL/GenBank/DDBJ whole genome shotgun (WGS) entry which is preliminary data.</text>
</comment>
<evidence type="ECO:0000256" key="6">
    <source>
        <dbReference type="SAM" id="MobiDB-lite"/>
    </source>
</evidence>
<protein>
    <recommendedName>
        <fullName evidence="2">peptidylprolyl isomerase</fullName>
        <ecNumber evidence="2">5.2.1.8</ecNumber>
    </recommendedName>
</protein>
<dbReference type="SMART" id="SM00456">
    <property type="entry name" value="WW"/>
    <property type="match status" value="1"/>
</dbReference>
<dbReference type="GO" id="GO:0060261">
    <property type="term" value="P:positive regulation of transcription initiation by RNA polymerase II"/>
    <property type="evidence" value="ECO:0007669"/>
    <property type="project" value="UniProtKB-ARBA"/>
</dbReference>
<dbReference type="EC" id="5.2.1.8" evidence="2"/>
<evidence type="ECO:0000256" key="2">
    <source>
        <dbReference type="ARBA" id="ARBA00013194"/>
    </source>
</evidence>
<dbReference type="Gene3D" id="2.20.70.10">
    <property type="match status" value="1"/>
</dbReference>
<dbReference type="Gene3D" id="3.10.50.40">
    <property type="match status" value="1"/>
</dbReference>
<dbReference type="FunFam" id="2.20.70.10:FF:000066">
    <property type="entry name" value="Peptidyl-prolyl cis-trans isomerase"/>
    <property type="match status" value="1"/>
</dbReference>
<reference evidence="9 10" key="1">
    <citation type="submission" date="2019-08" db="EMBL/GenBank/DDBJ databases">
        <title>The genome sequence of a newly discovered highly antifungal drug resistant Aspergillus species, Aspergillus tanneri NIH 1004.</title>
        <authorList>
            <person name="Mounaud S."/>
            <person name="Singh I."/>
            <person name="Joardar V."/>
            <person name="Pakala S."/>
            <person name="Pakala S."/>
            <person name="Venepally P."/>
            <person name="Chung J.K."/>
            <person name="Losada L."/>
            <person name="Nierman W.C."/>
        </authorList>
    </citation>
    <scope>NUCLEOTIDE SEQUENCE [LARGE SCALE GENOMIC DNA]</scope>
    <source>
        <strain evidence="9 10">NIH1004</strain>
    </source>
</reference>
<dbReference type="Pfam" id="PF00397">
    <property type="entry name" value="WW"/>
    <property type="match status" value="1"/>
</dbReference>
<feature type="domain" description="WW" evidence="7">
    <location>
        <begin position="4"/>
        <end position="38"/>
    </location>
</feature>
<dbReference type="GeneID" id="54323989"/>
<dbReference type="SUPFAM" id="SSF54534">
    <property type="entry name" value="FKBP-like"/>
    <property type="match status" value="1"/>
</dbReference>
<dbReference type="GO" id="GO:0005829">
    <property type="term" value="C:cytosol"/>
    <property type="evidence" value="ECO:0007669"/>
    <property type="project" value="TreeGrafter"/>
</dbReference>
<keyword evidence="3 5" id="KW-0697">Rotamase</keyword>
<keyword evidence="4 5" id="KW-0413">Isomerase</keyword>
<evidence type="ECO:0000313" key="9">
    <source>
        <dbReference type="EMBL" id="KAA8652383.1"/>
    </source>
</evidence>
<feature type="domain" description="PpiC" evidence="8">
    <location>
        <begin position="66"/>
        <end position="177"/>
    </location>
</feature>
<dbReference type="Pfam" id="PF00639">
    <property type="entry name" value="Rotamase"/>
    <property type="match status" value="1"/>
</dbReference>
<dbReference type="InterPro" id="IPR036020">
    <property type="entry name" value="WW_dom_sf"/>
</dbReference>
<gene>
    <name evidence="9" type="primary">PIN1</name>
    <name evidence="9" type="ORF">ATNIH1004_001287</name>
</gene>
<evidence type="ECO:0000256" key="3">
    <source>
        <dbReference type="ARBA" id="ARBA00023110"/>
    </source>
</evidence>
<proteinExistence type="predicted"/>
<name>A0A5M9N559_9EURO</name>
<evidence type="ECO:0000256" key="4">
    <source>
        <dbReference type="ARBA" id="ARBA00023235"/>
    </source>
</evidence>
<dbReference type="GO" id="GO:0003755">
    <property type="term" value="F:peptidyl-prolyl cis-trans isomerase activity"/>
    <property type="evidence" value="ECO:0007669"/>
    <property type="project" value="UniProtKB-KW"/>
</dbReference>
<dbReference type="PANTHER" id="PTHR10657">
    <property type="entry name" value="PEPTIDYL-PROLYL CIS-TRANS ISOMERASE"/>
    <property type="match status" value="1"/>
</dbReference>
<feature type="compositionally biased region" description="Basic and acidic residues" evidence="6">
    <location>
        <begin position="389"/>
        <end position="400"/>
    </location>
</feature>
<dbReference type="RefSeq" id="XP_033431744.1">
    <property type="nucleotide sequence ID" value="XM_033565987.1"/>
</dbReference>
<evidence type="ECO:0000259" key="8">
    <source>
        <dbReference type="PROSITE" id="PS50198"/>
    </source>
</evidence>
<evidence type="ECO:0000259" key="7">
    <source>
        <dbReference type="PROSITE" id="PS50020"/>
    </source>
</evidence>
<dbReference type="InterPro" id="IPR046357">
    <property type="entry name" value="PPIase_dom_sf"/>
</dbReference>
<dbReference type="PROSITE" id="PS50198">
    <property type="entry name" value="PPIC_PPIASE_2"/>
    <property type="match status" value="1"/>
</dbReference>
<dbReference type="SUPFAM" id="SSF51045">
    <property type="entry name" value="WW domain"/>
    <property type="match status" value="1"/>
</dbReference>
<dbReference type="InterPro" id="IPR001202">
    <property type="entry name" value="WW_dom"/>
</dbReference>
<dbReference type="PROSITE" id="PS50020">
    <property type="entry name" value="WW_DOMAIN_2"/>
    <property type="match status" value="1"/>
</dbReference>
<dbReference type="VEuPathDB" id="FungiDB:EYZ11_007095"/>
<dbReference type="InterPro" id="IPR051370">
    <property type="entry name" value="PPIase_Pin1"/>
</dbReference>